<evidence type="ECO:0000313" key="2">
    <source>
        <dbReference type="Proteomes" id="UP000318081"/>
    </source>
</evidence>
<accession>A0ABX5Y2S0</accession>
<protein>
    <submittedName>
        <fullName evidence="1">26 kDa periplasmic immunogenic protein</fullName>
    </submittedName>
</protein>
<dbReference type="Proteomes" id="UP000318081">
    <property type="component" value="Chromosome"/>
</dbReference>
<dbReference type="Gene3D" id="3.30.110.170">
    <property type="entry name" value="Protein of unknown function (DUF541), domain 1"/>
    <property type="match status" value="1"/>
</dbReference>
<gene>
    <name evidence="1" type="ORF">TBK1r_75990</name>
</gene>
<dbReference type="InterPro" id="IPR007497">
    <property type="entry name" value="SIMPL/DUF541"/>
</dbReference>
<sequence>MQPTATPVQLPCLIQNGTQLMNTRLTFVAALLLFPLGIGAQEPNSETSTANRVIIVSGTGEVNGVPDVAEINVGVVVEADSAKAALVANNDQMKRLLEKLKQLGIAEKDIQTTSFNVAPRYQRMRNPDGEPPKIDGYRVSNQVHVRVRKIESLGVVLDQVVTAGANQINGISFSIADSETLMDEARNKAIRDGKRKAGLMAKEAGVKLGQLVEIRDHSGGNQPGPMRFMAMAESRSSVPIQTGEQTLSAQVQLTFKFE</sequence>
<dbReference type="Pfam" id="PF04402">
    <property type="entry name" value="SIMPL"/>
    <property type="match status" value="1"/>
</dbReference>
<dbReference type="Gene3D" id="3.30.70.2970">
    <property type="entry name" value="Protein of unknown function (DUF541), domain 2"/>
    <property type="match status" value="1"/>
</dbReference>
<reference evidence="1 2" key="1">
    <citation type="submission" date="2019-02" db="EMBL/GenBank/DDBJ databases">
        <title>Deep-cultivation of Planctomycetes and their phenomic and genomic characterization uncovers novel biology.</title>
        <authorList>
            <person name="Wiegand S."/>
            <person name="Jogler M."/>
            <person name="Boedeker C."/>
            <person name="Pinto D."/>
            <person name="Vollmers J."/>
            <person name="Rivas-Marin E."/>
            <person name="Kohn T."/>
            <person name="Peeters S.H."/>
            <person name="Heuer A."/>
            <person name="Rast P."/>
            <person name="Oberbeckmann S."/>
            <person name="Bunk B."/>
            <person name="Jeske O."/>
            <person name="Meyerdierks A."/>
            <person name="Storesund J.E."/>
            <person name="Kallscheuer N."/>
            <person name="Luecker S."/>
            <person name="Lage O.M."/>
            <person name="Pohl T."/>
            <person name="Merkel B.J."/>
            <person name="Hornburger P."/>
            <person name="Mueller R.-W."/>
            <person name="Bruemmer F."/>
            <person name="Labrenz M."/>
            <person name="Spormann A.M."/>
            <person name="Op den Camp H."/>
            <person name="Overmann J."/>
            <person name="Amann R."/>
            <person name="Jetten M.S.M."/>
            <person name="Mascher T."/>
            <person name="Medema M.H."/>
            <person name="Devos D.P."/>
            <person name="Kaster A.-K."/>
            <person name="Ovreas L."/>
            <person name="Rohde M."/>
            <person name="Galperin M.Y."/>
            <person name="Jogler C."/>
        </authorList>
    </citation>
    <scope>NUCLEOTIDE SEQUENCE [LARGE SCALE GENOMIC DNA]</scope>
    <source>
        <strain evidence="1 2">TBK1r</strain>
    </source>
</reference>
<dbReference type="PANTHER" id="PTHR34387:SF1">
    <property type="entry name" value="PERIPLASMIC IMMUNOGENIC PROTEIN"/>
    <property type="match status" value="1"/>
</dbReference>
<dbReference type="PANTHER" id="PTHR34387">
    <property type="entry name" value="SLR1258 PROTEIN"/>
    <property type="match status" value="1"/>
</dbReference>
<dbReference type="InterPro" id="IPR052022">
    <property type="entry name" value="26kDa_periplasmic_antigen"/>
</dbReference>
<keyword evidence="2" id="KW-1185">Reference proteome</keyword>
<organism evidence="1 2">
    <name type="scientific">Stieleria magnilauensis</name>
    <dbReference type="NCBI Taxonomy" id="2527963"/>
    <lineage>
        <taxon>Bacteria</taxon>
        <taxon>Pseudomonadati</taxon>
        <taxon>Planctomycetota</taxon>
        <taxon>Planctomycetia</taxon>
        <taxon>Pirellulales</taxon>
        <taxon>Pirellulaceae</taxon>
        <taxon>Stieleria</taxon>
    </lineage>
</organism>
<dbReference type="EMBL" id="CP036432">
    <property type="protein sequence ID" value="QDV88564.1"/>
    <property type="molecule type" value="Genomic_DNA"/>
</dbReference>
<name>A0ABX5Y2S0_9BACT</name>
<evidence type="ECO:0000313" key="1">
    <source>
        <dbReference type="EMBL" id="QDV88564.1"/>
    </source>
</evidence>
<proteinExistence type="predicted"/>